<comment type="caution">
    <text evidence="3">The sequence shown here is derived from an EMBL/GenBank/DDBJ whole genome shotgun (WGS) entry which is preliminary data.</text>
</comment>
<dbReference type="Proteomes" id="UP001219525">
    <property type="component" value="Unassembled WGS sequence"/>
</dbReference>
<dbReference type="EMBL" id="JARJCW010000036">
    <property type="protein sequence ID" value="KAJ7207459.1"/>
    <property type="molecule type" value="Genomic_DNA"/>
</dbReference>
<accession>A0AAD6VAI1</accession>
<feature type="region of interest" description="Disordered" evidence="1">
    <location>
        <begin position="196"/>
        <end position="277"/>
    </location>
</feature>
<name>A0AAD6VAI1_9AGAR</name>
<proteinExistence type="predicted"/>
<evidence type="ECO:0000313" key="3">
    <source>
        <dbReference type="EMBL" id="KAJ7207459.1"/>
    </source>
</evidence>
<feature type="signal peptide" evidence="2">
    <location>
        <begin position="1"/>
        <end position="26"/>
    </location>
</feature>
<sequence length="500" mass="54523">MAVASADALALPDALLLLADACVCRAGPTAPRELAARAACLPACSVLSRWPLLRARDLHRLLDLRARDLRRLLDLQLRECGCPRTSRSVQRQCKPMRNCGGNAHPCATSQRRRAWCSMPHSRSWTLPPSERERRALEIAQLAAMARAAAADAERGGDLAGGVGRSRACTGAWCTHHCAHRWRAYCTWRRRMQSMRADAETHARGRRDACAPRSPSSRARGAPIAACTDARSARGGGRRRACSSESADTRTALRASGPRSESATQHTERSTRVVHAAAAADAEQAAQGTQSASGEWRLHADVPVYPKALLSLRSNAPRRSRCLPAQGARCAPIRQRAVQACAVGGGRPVGGRLLEVGRTWAQTAGLGAGSGPRCGYQARAYVAGSWKWVFPSTRVRGGHRRDERVAGGGKLVAAGEAQLVAGVSRFGRNELGSINCVKTRTFALMPRTHFLDRQEDIKLRHPKHVHPVQYRISQKDKTDKFRAESMTCEKLDRTNWSFPTE</sequence>
<evidence type="ECO:0000256" key="2">
    <source>
        <dbReference type="SAM" id="SignalP"/>
    </source>
</evidence>
<evidence type="ECO:0000313" key="4">
    <source>
        <dbReference type="Proteomes" id="UP001219525"/>
    </source>
</evidence>
<organism evidence="3 4">
    <name type="scientific">Mycena pura</name>
    <dbReference type="NCBI Taxonomy" id="153505"/>
    <lineage>
        <taxon>Eukaryota</taxon>
        <taxon>Fungi</taxon>
        <taxon>Dikarya</taxon>
        <taxon>Basidiomycota</taxon>
        <taxon>Agaricomycotina</taxon>
        <taxon>Agaricomycetes</taxon>
        <taxon>Agaricomycetidae</taxon>
        <taxon>Agaricales</taxon>
        <taxon>Marasmiineae</taxon>
        <taxon>Mycenaceae</taxon>
        <taxon>Mycena</taxon>
    </lineage>
</organism>
<feature type="compositionally biased region" description="Basic and acidic residues" evidence="1">
    <location>
        <begin position="196"/>
        <end position="209"/>
    </location>
</feature>
<keyword evidence="4" id="KW-1185">Reference proteome</keyword>
<dbReference type="AlphaFoldDB" id="A0AAD6VAI1"/>
<protein>
    <submittedName>
        <fullName evidence="3">Uncharacterized protein</fullName>
    </submittedName>
</protein>
<keyword evidence="2" id="KW-0732">Signal</keyword>
<feature type="chain" id="PRO_5041948617" evidence="2">
    <location>
        <begin position="27"/>
        <end position="500"/>
    </location>
</feature>
<reference evidence="3" key="1">
    <citation type="submission" date="2023-03" db="EMBL/GenBank/DDBJ databases">
        <title>Massive genome expansion in bonnet fungi (Mycena s.s.) driven by repeated elements and novel gene families across ecological guilds.</title>
        <authorList>
            <consortium name="Lawrence Berkeley National Laboratory"/>
            <person name="Harder C.B."/>
            <person name="Miyauchi S."/>
            <person name="Viragh M."/>
            <person name="Kuo A."/>
            <person name="Thoen E."/>
            <person name="Andreopoulos B."/>
            <person name="Lu D."/>
            <person name="Skrede I."/>
            <person name="Drula E."/>
            <person name="Henrissat B."/>
            <person name="Morin E."/>
            <person name="Kohler A."/>
            <person name="Barry K."/>
            <person name="LaButti K."/>
            <person name="Morin E."/>
            <person name="Salamov A."/>
            <person name="Lipzen A."/>
            <person name="Mereny Z."/>
            <person name="Hegedus B."/>
            <person name="Baldrian P."/>
            <person name="Stursova M."/>
            <person name="Weitz H."/>
            <person name="Taylor A."/>
            <person name="Grigoriev I.V."/>
            <person name="Nagy L.G."/>
            <person name="Martin F."/>
            <person name="Kauserud H."/>
        </authorList>
    </citation>
    <scope>NUCLEOTIDE SEQUENCE</scope>
    <source>
        <strain evidence="3">9144</strain>
    </source>
</reference>
<evidence type="ECO:0000256" key="1">
    <source>
        <dbReference type="SAM" id="MobiDB-lite"/>
    </source>
</evidence>
<gene>
    <name evidence="3" type="ORF">GGX14DRAFT_396290</name>
</gene>